<organism evidence="2 3">
    <name type="scientific">Cylindrospermopsis raciborskii CENA303</name>
    <dbReference type="NCBI Taxonomy" id="1170769"/>
    <lineage>
        <taxon>Bacteria</taxon>
        <taxon>Bacillati</taxon>
        <taxon>Cyanobacteriota</taxon>
        <taxon>Cyanophyceae</taxon>
        <taxon>Nostocales</taxon>
        <taxon>Aphanizomenonaceae</taxon>
        <taxon>Cylindrospermopsis</taxon>
    </lineage>
</organism>
<protein>
    <recommendedName>
        <fullName evidence="1">CRISPR system ring nuclease SSO1393-like domain-containing protein</fullName>
    </recommendedName>
</protein>
<dbReference type="NCBIfam" id="TIGR02619">
    <property type="entry name" value="putative CRISPR-associated protein, APE2256 family"/>
    <property type="match status" value="1"/>
</dbReference>
<feature type="domain" description="CRISPR system ring nuclease SSO1393-like" evidence="1">
    <location>
        <begin position="69"/>
        <end position="203"/>
    </location>
</feature>
<evidence type="ECO:0000313" key="2">
    <source>
        <dbReference type="EMBL" id="OSO89162.1"/>
    </source>
</evidence>
<reference evidence="3" key="1">
    <citation type="submission" date="2017-04" db="EMBL/GenBank/DDBJ databases">
        <authorList>
            <person name="Abreu V.A."/>
            <person name="Popin R.V."/>
            <person name="Rigonato J."/>
            <person name="Andreote A.P."/>
            <person name="Schaker P.C."/>
            <person name="Hoff-Risseti C."/>
            <person name="Alvarenga D.O."/>
            <person name="Varani A.M."/>
            <person name="Fiore M.F."/>
        </authorList>
    </citation>
    <scope>NUCLEOTIDE SEQUENCE [LARGE SCALE GENOMIC DNA]</scope>
    <source>
        <strain evidence="3">CENA303</strain>
    </source>
</reference>
<dbReference type="Gene3D" id="3.40.50.10770">
    <property type="entry name" value="Hypothetical protein VC1899 like domain (Restriction endonuclease-like)"/>
    <property type="match status" value="1"/>
</dbReference>
<dbReference type="CDD" id="cd09742">
    <property type="entry name" value="Csm6_III-A"/>
    <property type="match status" value="1"/>
</dbReference>
<dbReference type="InterPro" id="IPR013442">
    <property type="entry name" value="SSO1393-like"/>
</dbReference>
<dbReference type="RefSeq" id="WP_009343608.1">
    <property type="nucleotide sequence ID" value="NZ_NBYN01000058.1"/>
</dbReference>
<name>A0A1X4G3Q7_9CYAN</name>
<dbReference type="AlphaFoldDB" id="A0A1X4G3Q7"/>
<gene>
    <name evidence="2" type="ORF">B7O87_13130</name>
</gene>
<dbReference type="Gene3D" id="1.10.196.30">
    <property type="match status" value="1"/>
</dbReference>
<dbReference type="Proteomes" id="UP000192997">
    <property type="component" value="Unassembled WGS sequence"/>
</dbReference>
<sequence>MENRLFVFSPCGTSLLTNQAAQEERGLVSKYANAKYIQDIPPEDSLTLRSLAKRVEEKLASADLELASKMSAELNGIIKLYNGKLEKKADTHFLLCTDTWLGEQTATLVKFWLRKRGFIVETIRRTDLQTKDIESFQIALSDMVEWFEDTIPEYRNSQYKIIFNLTGGFKSVQGFLQTLATFYADETIYIFETAKDLLRIPKLPVKMVVEDSVRDHLQVFRRLANKMKTADVSGVPETLLMTVGGEVSLSPWGELVWKRTNKEIYGERLHPSPSEMLSYGSRFEGSLKGISGDRLVLINERIDQLARNLESGGKCNVSSLDLKALKGNPRPPSTHEIDAWSDRDAKRIFGHFESGNHFVLDKLDSGLH</sequence>
<proteinExistence type="predicted"/>
<dbReference type="EMBL" id="NBYN01000058">
    <property type="protein sequence ID" value="OSO89162.1"/>
    <property type="molecule type" value="Genomic_DNA"/>
</dbReference>
<evidence type="ECO:0000313" key="3">
    <source>
        <dbReference type="Proteomes" id="UP000192997"/>
    </source>
</evidence>
<accession>A0A1X4G3Q7</accession>
<evidence type="ECO:0000259" key="1">
    <source>
        <dbReference type="Pfam" id="PF09651"/>
    </source>
</evidence>
<dbReference type="Pfam" id="PF09651">
    <property type="entry name" value="Cas_APE2256"/>
    <property type="match status" value="1"/>
</dbReference>
<comment type="caution">
    <text evidence="2">The sequence shown here is derived from an EMBL/GenBank/DDBJ whole genome shotgun (WGS) entry which is preliminary data.</text>
</comment>